<dbReference type="Gene3D" id="1.10.10.60">
    <property type="entry name" value="Homeodomain-like"/>
    <property type="match status" value="1"/>
</dbReference>
<dbReference type="Pfam" id="PF04198">
    <property type="entry name" value="Sugar-bind"/>
    <property type="match status" value="1"/>
</dbReference>
<evidence type="ECO:0000259" key="5">
    <source>
        <dbReference type="Pfam" id="PF04198"/>
    </source>
</evidence>
<evidence type="ECO:0000256" key="4">
    <source>
        <dbReference type="ARBA" id="ARBA00023163"/>
    </source>
</evidence>
<dbReference type="GO" id="GO:0003677">
    <property type="term" value="F:DNA binding"/>
    <property type="evidence" value="ECO:0007669"/>
    <property type="project" value="UniProtKB-KW"/>
</dbReference>
<dbReference type="EMBL" id="BAABCJ010000001">
    <property type="protein sequence ID" value="GAA3697894.1"/>
    <property type="molecule type" value="Genomic_DNA"/>
</dbReference>
<dbReference type="PANTHER" id="PTHR34294">
    <property type="entry name" value="TRANSCRIPTIONAL REGULATOR-RELATED"/>
    <property type="match status" value="1"/>
</dbReference>
<sequence>MSKMTIDEQMRCVYAALQRLKYNRSTVDIAEELGVSRFMVGRMVQRARDEGLVEIRPVMADPIDTELSHRLADRFDLSAAYAVPAPVGGTEQVRTALASVCARLLVDSIEEDDIVGMTPGRTIIEMCERLELLPMCDVVQLTGVASTDEGEILRAITAMTSAVRGKIHSLHAPMLATDAAAGRAIAAQPAVRRALARMDGLDRAIVTIGGWPDASLLAAQADQLGEVEQLVDRGVVAEVGTTLLDADGVTLPALEGRTIGISEQQLRATPSVTAVGGGPGKERAVLAVARSGLADVLVTDVPTARFLLEHA</sequence>
<dbReference type="PANTHER" id="PTHR34294:SF1">
    <property type="entry name" value="TRANSCRIPTIONAL REGULATOR LSRR"/>
    <property type="match status" value="1"/>
</dbReference>
<dbReference type="InterPro" id="IPR037171">
    <property type="entry name" value="NagB/RpiA_transferase-like"/>
</dbReference>
<name>A0ABP7D0Z1_9MICC</name>
<evidence type="ECO:0000313" key="7">
    <source>
        <dbReference type="Proteomes" id="UP001501536"/>
    </source>
</evidence>
<dbReference type="SUPFAM" id="SSF100950">
    <property type="entry name" value="NagB/RpiA/CoA transferase-like"/>
    <property type="match status" value="1"/>
</dbReference>
<protein>
    <submittedName>
        <fullName evidence="6">DNA-binding transcriptional regulator</fullName>
    </submittedName>
</protein>
<keyword evidence="2" id="KW-0805">Transcription regulation</keyword>
<feature type="domain" description="Sugar-binding" evidence="5">
    <location>
        <begin position="65"/>
        <end position="309"/>
    </location>
</feature>
<comment type="similarity">
    <text evidence="1">Belongs to the SorC transcriptional regulatory family.</text>
</comment>
<proteinExistence type="inferred from homology"/>
<keyword evidence="4" id="KW-0804">Transcription</keyword>
<dbReference type="Gene3D" id="3.40.50.1360">
    <property type="match status" value="1"/>
</dbReference>
<organism evidence="6 7">
    <name type="scientific">Zhihengliuella alba</name>
    <dbReference type="NCBI Taxonomy" id="547018"/>
    <lineage>
        <taxon>Bacteria</taxon>
        <taxon>Bacillati</taxon>
        <taxon>Actinomycetota</taxon>
        <taxon>Actinomycetes</taxon>
        <taxon>Micrococcales</taxon>
        <taxon>Micrococcaceae</taxon>
        <taxon>Zhihengliuella</taxon>
    </lineage>
</organism>
<accession>A0ABP7D0Z1</accession>
<keyword evidence="3 6" id="KW-0238">DNA-binding</keyword>
<dbReference type="Proteomes" id="UP001501536">
    <property type="component" value="Unassembled WGS sequence"/>
</dbReference>
<dbReference type="InterPro" id="IPR007324">
    <property type="entry name" value="Sugar-bd_dom_put"/>
</dbReference>
<keyword evidence="7" id="KW-1185">Reference proteome</keyword>
<dbReference type="InterPro" id="IPR051054">
    <property type="entry name" value="SorC_transcr_regulators"/>
</dbReference>
<reference evidence="7" key="1">
    <citation type="journal article" date="2019" name="Int. J. Syst. Evol. Microbiol.">
        <title>The Global Catalogue of Microorganisms (GCM) 10K type strain sequencing project: providing services to taxonomists for standard genome sequencing and annotation.</title>
        <authorList>
            <consortium name="The Broad Institute Genomics Platform"/>
            <consortium name="The Broad Institute Genome Sequencing Center for Infectious Disease"/>
            <person name="Wu L."/>
            <person name="Ma J."/>
        </authorList>
    </citation>
    <scope>NUCLEOTIDE SEQUENCE [LARGE SCALE GENOMIC DNA]</scope>
    <source>
        <strain evidence="7">JCM 16961</strain>
    </source>
</reference>
<evidence type="ECO:0000256" key="2">
    <source>
        <dbReference type="ARBA" id="ARBA00023015"/>
    </source>
</evidence>
<gene>
    <name evidence="6" type="ORF">GCM10022377_08500</name>
</gene>
<comment type="caution">
    <text evidence="6">The sequence shown here is derived from an EMBL/GenBank/DDBJ whole genome shotgun (WGS) entry which is preliminary data.</text>
</comment>
<evidence type="ECO:0000256" key="1">
    <source>
        <dbReference type="ARBA" id="ARBA00010466"/>
    </source>
</evidence>
<evidence type="ECO:0000313" key="6">
    <source>
        <dbReference type="EMBL" id="GAA3697894.1"/>
    </source>
</evidence>
<evidence type="ECO:0000256" key="3">
    <source>
        <dbReference type="ARBA" id="ARBA00023125"/>
    </source>
</evidence>